<dbReference type="PANTHER" id="PTHR34660:SF3">
    <property type="entry name" value="RRM DOMAIN-CONTAINING PROTEIN"/>
    <property type="match status" value="1"/>
</dbReference>
<evidence type="ECO:0000313" key="3">
    <source>
        <dbReference type="Proteomes" id="UP001140949"/>
    </source>
</evidence>
<feature type="region of interest" description="Disordered" evidence="1">
    <location>
        <begin position="1"/>
        <end position="108"/>
    </location>
</feature>
<feature type="compositionally biased region" description="Pro residues" evidence="1">
    <location>
        <begin position="1"/>
        <end position="11"/>
    </location>
</feature>
<feature type="compositionally biased region" description="Basic residues" evidence="1">
    <location>
        <begin position="28"/>
        <end position="41"/>
    </location>
</feature>
<reference evidence="2" key="2">
    <citation type="submission" date="2023-04" db="EMBL/GenBank/DDBJ databases">
        <authorList>
            <person name="Bruccoleri R.E."/>
            <person name="Oakeley E.J."/>
            <person name="Faust A.-M."/>
            <person name="Dessus-Babus S."/>
            <person name="Altorfer M."/>
            <person name="Burckhardt D."/>
            <person name="Oertli M."/>
            <person name="Naumann U."/>
            <person name="Petersen F."/>
            <person name="Wong J."/>
        </authorList>
    </citation>
    <scope>NUCLEOTIDE SEQUENCE</scope>
    <source>
        <strain evidence="2">GSM-AAB239-AS_SAM_17_03QT</strain>
        <tissue evidence="2">Leaf</tissue>
    </source>
</reference>
<dbReference type="EMBL" id="JANAVB010006391">
    <property type="protein sequence ID" value="KAJ6845248.1"/>
    <property type="molecule type" value="Genomic_DNA"/>
</dbReference>
<feature type="compositionally biased region" description="Polar residues" evidence="1">
    <location>
        <begin position="194"/>
        <end position="215"/>
    </location>
</feature>
<feature type="compositionally biased region" description="Polar residues" evidence="1">
    <location>
        <begin position="230"/>
        <end position="266"/>
    </location>
</feature>
<evidence type="ECO:0000256" key="1">
    <source>
        <dbReference type="SAM" id="MobiDB-lite"/>
    </source>
</evidence>
<feature type="compositionally biased region" description="Basic and acidic residues" evidence="1">
    <location>
        <begin position="455"/>
        <end position="498"/>
    </location>
</feature>
<dbReference type="AlphaFoldDB" id="A0AAX6HWU1"/>
<dbReference type="Proteomes" id="UP001140949">
    <property type="component" value="Unassembled WGS sequence"/>
</dbReference>
<comment type="caution">
    <text evidence="2">The sequence shown here is derived from an EMBL/GenBank/DDBJ whole genome shotgun (WGS) entry which is preliminary data.</text>
</comment>
<keyword evidence="3" id="KW-1185">Reference proteome</keyword>
<proteinExistence type="predicted"/>
<feature type="region of interest" description="Disordered" evidence="1">
    <location>
        <begin position="343"/>
        <end position="362"/>
    </location>
</feature>
<dbReference type="PANTHER" id="PTHR34660">
    <property type="entry name" value="MYB-LIKE PROTEIN X"/>
    <property type="match status" value="1"/>
</dbReference>
<name>A0AAX6HWU1_IRIPA</name>
<feature type="compositionally biased region" description="Basic and acidic residues" evidence="1">
    <location>
        <begin position="505"/>
        <end position="535"/>
    </location>
</feature>
<feature type="region of interest" description="Disordered" evidence="1">
    <location>
        <begin position="439"/>
        <end position="535"/>
    </location>
</feature>
<feature type="compositionally biased region" description="Basic and acidic residues" evidence="1">
    <location>
        <begin position="120"/>
        <end position="134"/>
    </location>
</feature>
<protein>
    <submittedName>
        <fullName evidence="2">TRAF3-interacting protein 1-like</fullName>
    </submittedName>
</protein>
<evidence type="ECO:0000313" key="2">
    <source>
        <dbReference type="EMBL" id="KAJ6845248.1"/>
    </source>
</evidence>
<organism evidence="2 3">
    <name type="scientific">Iris pallida</name>
    <name type="common">Sweet iris</name>
    <dbReference type="NCBI Taxonomy" id="29817"/>
    <lineage>
        <taxon>Eukaryota</taxon>
        <taxon>Viridiplantae</taxon>
        <taxon>Streptophyta</taxon>
        <taxon>Embryophyta</taxon>
        <taxon>Tracheophyta</taxon>
        <taxon>Spermatophyta</taxon>
        <taxon>Magnoliopsida</taxon>
        <taxon>Liliopsida</taxon>
        <taxon>Asparagales</taxon>
        <taxon>Iridaceae</taxon>
        <taxon>Iridoideae</taxon>
        <taxon>Irideae</taxon>
        <taxon>Iris</taxon>
    </lineage>
</organism>
<accession>A0AAX6HWU1</accession>
<feature type="compositionally biased region" description="Polar residues" evidence="1">
    <location>
        <begin position="350"/>
        <end position="362"/>
    </location>
</feature>
<sequence>MSRCFPFPPPGYEKAARSGDNNEDLLKKEKHKEKKHKKEKKRDREKGEGKEGKDKDGTKDKKREKNRKEKHKDKTKDKDRDKDKNRTSEDTKTAIPPEIRQEDKFGYNCKSEVQDSKFTKEVGRSIRNEERGAAERNLANFTTTTQRRLDTGGISTASEKESNKMVPDFAGRLQKRNENLTLPQKRTEGMGTGFATSKQKNASGENVFDFSSSEPGKNHVAGRPAGNITGPFQSRTEGTVTSNSLQKERSGSNNLANSLQKGKCASNNVTGREVNNFTGSGQRIEGMLTANSMQKERAGCNNVPGWPVDNFIGFTKKNGFTTNSVQKEKGASNNLVINSPGAAQRKNDGMGQQSQNLSSSIQRSTGCIGLAPKMEKERVRDVEISMYKERGASNNVVPNLVGVAQRKIDRMGQQVGNLMPSIPRSAEGIGLAPKMEKEAIKDSGMVPNSIGTEQRTNDWMDKSAEKPSEKKKEKKEKSKEKKIKEGKGEKHKDGDRNEKKKSKRKDKDQHKEKEKEEKIREKSEHKRKEHDMLEEIRTKDQVVDITKLIAPPAENANTTLSDQKNKKRKEIELNGFLHETDELPNKLPKTTASSSYPIMENGKTLKLNYIPSCSSSSELDAVDKTKAEIVLVNKETEANGRAEAHPPSVVLRPPVAVVSGHIGKVSSRMSSRPDHPDAKYISTVYSVPEMTEWTEYDDQEWLLLSKNTKPLIKLEDDSILPGVWAKGLQIESADVFALPYVIPF</sequence>
<reference evidence="2" key="1">
    <citation type="journal article" date="2023" name="GigaByte">
        <title>Genome assembly of the bearded iris, Iris pallida Lam.</title>
        <authorList>
            <person name="Bruccoleri R.E."/>
            <person name="Oakeley E.J."/>
            <person name="Faust A.M.E."/>
            <person name="Altorfer M."/>
            <person name="Dessus-Babus S."/>
            <person name="Burckhardt D."/>
            <person name="Oertli M."/>
            <person name="Naumann U."/>
            <person name="Petersen F."/>
            <person name="Wong J."/>
        </authorList>
    </citation>
    <scope>NUCLEOTIDE SEQUENCE</scope>
    <source>
        <strain evidence="2">GSM-AAB239-AS_SAM_17_03QT</strain>
    </source>
</reference>
<feature type="compositionally biased region" description="Basic and acidic residues" evidence="1">
    <location>
        <begin position="42"/>
        <end position="92"/>
    </location>
</feature>
<gene>
    <name evidence="2" type="ORF">M6B38_290305</name>
</gene>
<feature type="region of interest" description="Disordered" evidence="1">
    <location>
        <begin position="120"/>
        <end position="266"/>
    </location>
</feature>